<evidence type="ECO:0000313" key="8">
    <source>
        <dbReference type="Proteomes" id="UP000676310"/>
    </source>
</evidence>
<accession>A0A8J2N1H4</accession>
<evidence type="ECO:0000313" key="7">
    <source>
        <dbReference type="EMBL" id="CAG5139673.1"/>
    </source>
</evidence>
<keyword evidence="4 6" id="KW-0472">Membrane</keyword>
<keyword evidence="2 6" id="KW-0812">Transmembrane</keyword>
<dbReference type="PANTHER" id="PTHR23501:SF107">
    <property type="entry name" value="TRANSPORTER, PUTATIVE (AFU_ORTHOLOGUE AFUA_7G04730)-RELATED"/>
    <property type="match status" value="1"/>
</dbReference>
<feature type="transmembrane region" description="Helical" evidence="6">
    <location>
        <begin position="195"/>
        <end position="215"/>
    </location>
</feature>
<evidence type="ECO:0000256" key="6">
    <source>
        <dbReference type="SAM" id="Phobius"/>
    </source>
</evidence>
<evidence type="ECO:0000256" key="4">
    <source>
        <dbReference type="ARBA" id="ARBA00023136"/>
    </source>
</evidence>
<gene>
    <name evidence="7" type="ORF">ALTATR162_LOCUS539</name>
</gene>
<comment type="subcellular location">
    <subcellularLocation>
        <location evidence="1">Membrane</location>
        <topology evidence="1">Multi-pass membrane protein</topology>
    </subcellularLocation>
</comment>
<feature type="transmembrane region" description="Helical" evidence="6">
    <location>
        <begin position="273"/>
        <end position="301"/>
    </location>
</feature>
<feature type="transmembrane region" description="Helical" evidence="6">
    <location>
        <begin position="448"/>
        <end position="470"/>
    </location>
</feature>
<feature type="transmembrane region" description="Helical" evidence="6">
    <location>
        <begin position="139"/>
        <end position="156"/>
    </location>
</feature>
<feature type="transmembrane region" description="Helical" evidence="6">
    <location>
        <begin position="107"/>
        <end position="127"/>
    </location>
</feature>
<dbReference type="SUPFAM" id="SSF103473">
    <property type="entry name" value="MFS general substrate transporter"/>
    <property type="match status" value="2"/>
</dbReference>
<dbReference type="InterPro" id="IPR011701">
    <property type="entry name" value="MFS"/>
</dbReference>
<evidence type="ECO:0008006" key="9">
    <source>
        <dbReference type="Google" id="ProtNLM"/>
    </source>
</evidence>
<dbReference type="GeneID" id="67017162"/>
<dbReference type="AlphaFoldDB" id="A0A8J2N1H4"/>
<evidence type="ECO:0000256" key="3">
    <source>
        <dbReference type="ARBA" id="ARBA00022989"/>
    </source>
</evidence>
<feature type="transmembrane region" description="Helical" evidence="6">
    <location>
        <begin position="389"/>
        <end position="410"/>
    </location>
</feature>
<feature type="transmembrane region" description="Helical" evidence="6">
    <location>
        <begin position="351"/>
        <end position="377"/>
    </location>
</feature>
<dbReference type="EMBL" id="CAJRGZ010000015">
    <property type="protein sequence ID" value="CAG5139673.1"/>
    <property type="molecule type" value="Genomic_DNA"/>
</dbReference>
<feature type="transmembrane region" description="Helical" evidence="6">
    <location>
        <begin position="168"/>
        <end position="188"/>
    </location>
</feature>
<feature type="transmembrane region" description="Helical" evidence="6">
    <location>
        <begin position="313"/>
        <end position="331"/>
    </location>
</feature>
<feature type="transmembrane region" description="Helical" evidence="6">
    <location>
        <begin position="417"/>
        <end position="436"/>
    </location>
</feature>
<dbReference type="RefSeq" id="XP_043164068.1">
    <property type="nucleotide sequence ID" value="XM_043308133.1"/>
</dbReference>
<sequence>MSNLLATDVVRPVEGFARPSHDIDMEKNRETGINAHETGSDGETKSIDSENFQNGVQRVRAITEIWDKKTLITMFIFLYLIEFVAFLQNAMDSSLGPYITSVFGSHGLLTVASIMATALSGCIPLVIAKVIDVFGRVEGFFVMLCIIVVGMAMKAACTNVQTYFAGHILYWSGHIGVLFVCDIMAADITSLKNRMIIFTINGTPRIAATFAGPRIADLFWYSPNWRWAYGAFIIIFCGISLPAMILMIVMYRRAKKAGLIKKVNSDRNVFQSLWYYFVQFDIFGIILLMCGWCLFVLPFSLVAYAPQSWRTPYIIACIILGLVLFPVFYIWEAKFAPVQFLPWRYLKNPTIIGSCLLYGAMFLSVFCWNGYFYSYLIVVHRQSITHAGYILNAFSLTSSTISPLIAWWIHRSGNFKWTAAAGVPIVLLGTALLIPFRNPSTNPGVLAFTQVLVGLGTAFFATCGQLAVMVPVTHQEIAVINAIWGLFGSFGSSIGYAIAGAMWNNILPQQLLQRLPESSKADYREIFGSIVIQSSFLDGTPERDAVVGAYGDVQRKMVITGACFVPLCLACIWVWKNTNVKKLEEEEGKQTKGNSSGMILA</sequence>
<evidence type="ECO:0000256" key="5">
    <source>
        <dbReference type="SAM" id="MobiDB-lite"/>
    </source>
</evidence>
<feature type="region of interest" description="Disordered" evidence="5">
    <location>
        <begin position="26"/>
        <end position="48"/>
    </location>
</feature>
<feature type="compositionally biased region" description="Basic and acidic residues" evidence="5">
    <location>
        <begin position="38"/>
        <end position="48"/>
    </location>
</feature>
<feature type="transmembrane region" description="Helical" evidence="6">
    <location>
        <begin position="70"/>
        <end position="87"/>
    </location>
</feature>
<feature type="transmembrane region" description="Helical" evidence="6">
    <location>
        <begin position="227"/>
        <end position="252"/>
    </location>
</feature>
<dbReference type="PANTHER" id="PTHR23501">
    <property type="entry name" value="MAJOR FACILITATOR SUPERFAMILY"/>
    <property type="match status" value="1"/>
</dbReference>
<keyword evidence="3 6" id="KW-1133">Transmembrane helix</keyword>
<comment type="caution">
    <text evidence="7">The sequence shown here is derived from an EMBL/GenBank/DDBJ whole genome shotgun (WGS) entry which is preliminary data.</text>
</comment>
<evidence type="ECO:0000256" key="2">
    <source>
        <dbReference type="ARBA" id="ARBA00022692"/>
    </source>
</evidence>
<dbReference type="GO" id="GO:0022857">
    <property type="term" value="F:transmembrane transporter activity"/>
    <property type="evidence" value="ECO:0007669"/>
    <property type="project" value="InterPro"/>
</dbReference>
<dbReference type="GO" id="GO:0005886">
    <property type="term" value="C:plasma membrane"/>
    <property type="evidence" value="ECO:0007669"/>
    <property type="project" value="TreeGrafter"/>
</dbReference>
<dbReference type="OrthoDB" id="4078873at2759"/>
<dbReference type="Gene3D" id="1.20.1250.20">
    <property type="entry name" value="MFS general substrate transporter like domains"/>
    <property type="match status" value="2"/>
</dbReference>
<proteinExistence type="predicted"/>
<evidence type="ECO:0000256" key="1">
    <source>
        <dbReference type="ARBA" id="ARBA00004141"/>
    </source>
</evidence>
<reference evidence="7" key="1">
    <citation type="submission" date="2021-05" db="EMBL/GenBank/DDBJ databases">
        <authorList>
            <person name="Stam R."/>
        </authorList>
    </citation>
    <scope>NUCLEOTIDE SEQUENCE</scope>
    <source>
        <strain evidence="7">CS162</strain>
    </source>
</reference>
<dbReference type="Pfam" id="PF07690">
    <property type="entry name" value="MFS_1"/>
    <property type="match status" value="1"/>
</dbReference>
<dbReference type="InterPro" id="IPR036259">
    <property type="entry name" value="MFS_trans_sf"/>
</dbReference>
<keyword evidence="8" id="KW-1185">Reference proteome</keyword>
<dbReference type="Proteomes" id="UP000676310">
    <property type="component" value="Unassembled WGS sequence"/>
</dbReference>
<protein>
    <recommendedName>
        <fullName evidence="9">Siderophore iron transporter</fullName>
    </recommendedName>
</protein>
<organism evidence="7 8">
    <name type="scientific">Alternaria atra</name>
    <dbReference type="NCBI Taxonomy" id="119953"/>
    <lineage>
        <taxon>Eukaryota</taxon>
        <taxon>Fungi</taxon>
        <taxon>Dikarya</taxon>
        <taxon>Ascomycota</taxon>
        <taxon>Pezizomycotina</taxon>
        <taxon>Dothideomycetes</taxon>
        <taxon>Pleosporomycetidae</taxon>
        <taxon>Pleosporales</taxon>
        <taxon>Pleosporineae</taxon>
        <taxon>Pleosporaceae</taxon>
        <taxon>Alternaria</taxon>
        <taxon>Alternaria sect. Ulocladioides</taxon>
    </lineage>
</organism>
<feature type="transmembrane region" description="Helical" evidence="6">
    <location>
        <begin position="482"/>
        <end position="503"/>
    </location>
</feature>
<name>A0A8J2N1H4_9PLEO</name>
<feature type="transmembrane region" description="Helical" evidence="6">
    <location>
        <begin position="557"/>
        <end position="575"/>
    </location>
</feature>